<proteinExistence type="predicted"/>
<gene>
    <name evidence="1" type="primary">rhuM</name>
    <name evidence="1" type="ORF">GL267_000575</name>
</gene>
<sequence length="35" mass="4127">MSVGYRVNSTRATRFRQWATSVLRQHLVEGYTLNQ</sequence>
<organism evidence="1 2">
    <name type="scientific">Acidithiobacillus ferrianus</name>
    <dbReference type="NCBI Taxonomy" id="2678518"/>
    <lineage>
        <taxon>Bacteria</taxon>
        <taxon>Pseudomonadati</taxon>
        <taxon>Pseudomonadota</taxon>
        <taxon>Acidithiobacillia</taxon>
        <taxon>Acidithiobacillales</taxon>
        <taxon>Acidithiobacillaceae</taxon>
        <taxon>Acidithiobacillus</taxon>
    </lineage>
</organism>
<name>A0ACD5HB04_9PROT</name>
<dbReference type="EMBL" id="CP127523">
    <property type="protein sequence ID" value="XRI70560.1"/>
    <property type="molecule type" value="Genomic_DNA"/>
</dbReference>
<dbReference type="Proteomes" id="UP000470022">
    <property type="component" value="Chromosome"/>
</dbReference>
<reference evidence="1" key="1">
    <citation type="submission" date="2023-06" db="EMBL/GenBank/DDBJ databases">
        <title>Complete and circular genome of Acidithiobacillus ferrianus DSM 107098.</title>
        <authorList>
            <person name="Norris P.R."/>
            <person name="Falagan C."/>
            <person name="Moya-Beltran A."/>
            <person name="Castro M."/>
            <person name="Quatrini R."/>
            <person name="Johnson D.B."/>
        </authorList>
    </citation>
    <scope>NUCLEOTIDE SEQUENCE</scope>
    <source>
        <strain evidence="1">MG</strain>
    </source>
</reference>
<evidence type="ECO:0000313" key="1">
    <source>
        <dbReference type="EMBL" id="XRI70560.1"/>
    </source>
</evidence>
<accession>A0ACD5HB04</accession>
<keyword evidence="2" id="KW-1185">Reference proteome</keyword>
<protein>
    <submittedName>
        <fullName evidence="1">RhuM family protein</fullName>
    </submittedName>
</protein>
<evidence type="ECO:0000313" key="2">
    <source>
        <dbReference type="Proteomes" id="UP000470022"/>
    </source>
</evidence>